<reference evidence="1 2" key="1">
    <citation type="submission" date="2018-08" db="EMBL/GenBank/DDBJ databases">
        <title>Salinimonas sediminis sp. nov., a piezophilic bacterium isolated from a deep-sea sediment sample from the New Britain Trench.</title>
        <authorList>
            <person name="Cao J."/>
        </authorList>
    </citation>
    <scope>NUCLEOTIDE SEQUENCE [LARGE SCALE GENOMIC DNA]</scope>
    <source>
        <strain evidence="1 2">N102</strain>
    </source>
</reference>
<dbReference type="KEGG" id="salm:D0Y50_06855"/>
<dbReference type="GO" id="GO:0003677">
    <property type="term" value="F:DNA binding"/>
    <property type="evidence" value="ECO:0007669"/>
    <property type="project" value="InterPro"/>
</dbReference>
<dbReference type="EMBL" id="CP031769">
    <property type="protein sequence ID" value="AXR06109.1"/>
    <property type="molecule type" value="Genomic_DNA"/>
</dbReference>
<dbReference type="GO" id="GO:0004803">
    <property type="term" value="F:transposase activity"/>
    <property type="evidence" value="ECO:0007669"/>
    <property type="project" value="InterPro"/>
</dbReference>
<dbReference type="GO" id="GO:0006313">
    <property type="term" value="P:DNA transposition"/>
    <property type="evidence" value="ECO:0007669"/>
    <property type="project" value="InterPro"/>
</dbReference>
<name>A0A346NKQ2_9ALTE</name>
<evidence type="ECO:0000313" key="1">
    <source>
        <dbReference type="EMBL" id="AXR06109.1"/>
    </source>
</evidence>
<accession>A0A346NKQ2</accession>
<organism evidence="1 2">
    <name type="scientific">Salinimonas sediminis</name>
    <dbReference type="NCBI Taxonomy" id="2303538"/>
    <lineage>
        <taxon>Bacteria</taxon>
        <taxon>Pseudomonadati</taxon>
        <taxon>Pseudomonadota</taxon>
        <taxon>Gammaproteobacteria</taxon>
        <taxon>Alteromonadales</taxon>
        <taxon>Alteromonadaceae</taxon>
        <taxon>Alteromonas/Salinimonas group</taxon>
        <taxon>Salinimonas</taxon>
    </lineage>
</organism>
<dbReference type="Gene3D" id="3.30.70.1290">
    <property type="entry name" value="Transposase IS200-like"/>
    <property type="match status" value="1"/>
</dbReference>
<evidence type="ECO:0000313" key="2">
    <source>
        <dbReference type="Proteomes" id="UP000262073"/>
    </source>
</evidence>
<proteinExistence type="predicted"/>
<dbReference type="InterPro" id="IPR036515">
    <property type="entry name" value="Transposase_17_sf"/>
</dbReference>
<dbReference type="PANTHER" id="PTHR34322:SF2">
    <property type="entry name" value="TRANSPOSASE IS200-LIKE DOMAIN-CONTAINING PROTEIN"/>
    <property type="match status" value="1"/>
</dbReference>
<dbReference type="SUPFAM" id="SSF143422">
    <property type="entry name" value="Transposase IS200-like"/>
    <property type="match status" value="1"/>
</dbReference>
<keyword evidence="2" id="KW-1185">Reference proteome</keyword>
<sequence>MRELNEYIARKANKEDECTGRFWEGRFKSQALLDDAALLACMVYVDLNPVRAGMAHSPEEAQYTSVRRRKRAAVNRSVQPSGLMPFASAGNHHFGESLPFDVSDYLSLVECSAKRISGNLLSQPKANIVPMLRKVRVSFDSIINLSQHFERACKGAAHRGKLKVVENK</sequence>
<evidence type="ECO:0008006" key="3">
    <source>
        <dbReference type="Google" id="ProtNLM"/>
    </source>
</evidence>
<protein>
    <recommendedName>
        <fullName evidence="3">Transposase</fullName>
    </recommendedName>
</protein>
<gene>
    <name evidence="1" type="ORF">D0Y50_06855</name>
</gene>
<dbReference type="AlphaFoldDB" id="A0A346NKQ2"/>
<dbReference type="Proteomes" id="UP000262073">
    <property type="component" value="Chromosome"/>
</dbReference>
<dbReference type="PANTHER" id="PTHR34322">
    <property type="entry name" value="TRANSPOSASE, Y1_TNP DOMAIN-CONTAINING"/>
    <property type="match status" value="1"/>
</dbReference>